<evidence type="ECO:0000256" key="7">
    <source>
        <dbReference type="ARBA" id="ARBA00011233"/>
    </source>
</evidence>
<reference evidence="16 17" key="1">
    <citation type="journal article" date="2018" name="Microbiome">
        <title>Fine metagenomic profile of the Mediterranean stratified and mixed water columns revealed by assembly and recruitment.</title>
        <authorList>
            <person name="Haro-Moreno J.M."/>
            <person name="Lopez-Perez M."/>
            <person name="De La Torre J.R."/>
            <person name="Picazo A."/>
            <person name="Camacho A."/>
            <person name="Rodriguez-Valera F."/>
        </authorList>
    </citation>
    <scope>NUCLEOTIDE SEQUENCE [LARGE SCALE GENOMIC DNA]</scope>
    <source>
        <strain evidence="16">MED-G78</strain>
    </source>
</reference>
<dbReference type="FunFam" id="3.90.550.10:FF:000003">
    <property type="entry name" value="2-C-methyl-D-erythritol 4-phosphate cytidylyltransferase"/>
    <property type="match status" value="1"/>
</dbReference>
<evidence type="ECO:0000256" key="9">
    <source>
        <dbReference type="ARBA" id="ARBA00022695"/>
    </source>
</evidence>
<dbReference type="SUPFAM" id="SSF69765">
    <property type="entry name" value="IpsF-like"/>
    <property type="match status" value="1"/>
</dbReference>
<comment type="function">
    <text evidence="14">Involved in the biosynthesis of isopentenyl diphosphate (IPP) and dimethylallyl diphosphate (DMAPP), two major building blocks of isoprenoid compounds. Catalyzes the conversion of 4-diphosphocytidyl-2-C-methyl-D-erythritol 2-phosphate (CDP-ME2P) to 2-C-methyl-D-erythritol 2,4-cyclodiphosphate (ME-CPP) with a corresponding release of cytidine 5-monophosphate (CMP).</text>
</comment>
<keyword evidence="9 16" id="KW-0548">Nucleotidyltransferase</keyword>
<evidence type="ECO:0000256" key="4">
    <source>
        <dbReference type="ARBA" id="ARBA00004787"/>
    </source>
</evidence>
<dbReference type="PANTHER" id="PTHR43181">
    <property type="entry name" value="2-C-METHYL-D-ERYTHRITOL 2,4-CYCLODIPHOSPHATE SYNTHASE, CHLOROPLASTIC"/>
    <property type="match status" value="1"/>
</dbReference>
<evidence type="ECO:0000256" key="1">
    <source>
        <dbReference type="ARBA" id="ARBA00000200"/>
    </source>
</evidence>
<comment type="subunit">
    <text evidence="7 14">Homotrimer.</text>
</comment>
<evidence type="ECO:0000256" key="14">
    <source>
        <dbReference type="HAMAP-Rule" id="MF_00107"/>
    </source>
</evidence>
<evidence type="ECO:0000313" key="17">
    <source>
        <dbReference type="Proteomes" id="UP000252915"/>
    </source>
</evidence>
<dbReference type="Gene3D" id="3.90.550.10">
    <property type="entry name" value="Spore Coat Polysaccharide Biosynthesis Protein SpsA, Chain A"/>
    <property type="match status" value="1"/>
</dbReference>
<dbReference type="CDD" id="cd00554">
    <property type="entry name" value="MECDP_synthase"/>
    <property type="match status" value="1"/>
</dbReference>
<dbReference type="InterPro" id="IPR034683">
    <property type="entry name" value="IspD/TarI"/>
</dbReference>
<evidence type="ECO:0000256" key="6">
    <source>
        <dbReference type="ARBA" id="ARBA00009789"/>
    </source>
</evidence>
<dbReference type="GO" id="GO:0050518">
    <property type="term" value="F:2-C-methyl-D-erythritol 4-phosphate cytidylyltransferase activity"/>
    <property type="evidence" value="ECO:0007669"/>
    <property type="project" value="UniProtKB-EC"/>
</dbReference>
<proteinExistence type="inferred from homology"/>
<dbReference type="UniPathway" id="UPA00056">
    <property type="reaction ID" value="UER00093"/>
</dbReference>
<dbReference type="GO" id="GO:0016114">
    <property type="term" value="P:terpenoid biosynthetic process"/>
    <property type="evidence" value="ECO:0007669"/>
    <property type="project" value="InterPro"/>
</dbReference>
<feature type="site" description="Transition state stabilizer" evidence="14">
    <location>
        <position position="258"/>
    </location>
</feature>
<dbReference type="CDD" id="cd02516">
    <property type="entry name" value="CDP-ME_synthetase"/>
    <property type="match status" value="1"/>
</dbReference>
<feature type="binding site" evidence="14">
    <location>
        <begin position="232"/>
        <end position="234"/>
    </location>
    <ligand>
        <name>4-CDP-2-C-methyl-D-erythritol 2-phosphate</name>
        <dbReference type="ChEBI" id="CHEBI:57919"/>
    </ligand>
</feature>
<dbReference type="InterPro" id="IPR018294">
    <property type="entry name" value="ISPD_synthase_CS"/>
</dbReference>
<feature type="binding site" evidence="14">
    <location>
        <position position="234"/>
    </location>
    <ligand>
        <name>a divalent metal cation</name>
        <dbReference type="ChEBI" id="CHEBI:60240"/>
    </ligand>
</feature>
<dbReference type="PROSITE" id="PS01295">
    <property type="entry name" value="ISPD"/>
    <property type="match status" value="1"/>
</dbReference>
<keyword evidence="10 14" id="KW-0479">Metal-binding</keyword>
<dbReference type="GO" id="GO:0008685">
    <property type="term" value="F:2-C-methyl-D-erythritol 2,4-cyclodiphosphate synthase activity"/>
    <property type="evidence" value="ECO:0007669"/>
    <property type="project" value="UniProtKB-UniRule"/>
</dbReference>
<keyword evidence="11 14" id="KW-0414">Isoprene biosynthesis</keyword>
<gene>
    <name evidence="16" type="primary">ispD</name>
    <name evidence="14" type="synonym">ispF</name>
    <name evidence="16" type="ORF">DBW92_00685</name>
</gene>
<feature type="binding site" evidence="14">
    <location>
        <position position="266"/>
    </location>
    <ligand>
        <name>a divalent metal cation</name>
        <dbReference type="ChEBI" id="CHEBI:60240"/>
    </ligand>
</feature>
<evidence type="ECO:0000256" key="5">
    <source>
        <dbReference type="ARBA" id="ARBA00008480"/>
    </source>
</evidence>
<keyword evidence="13" id="KW-0511">Multifunctional enzyme</keyword>
<dbReference type="PANTHER" id="PTHR43181:SF1">
    <property type="entry name" value="2-C-METHYL-D-ERYTHRITOL 2,4-CYCLODIPHOSPHATE SYNTHASE, CHLOROPLASTIC"/>
    <property type="match status" value="1"/>
</dbReference>
<dbReference type="SUPFAM" id="SSF53448">
    <property type="entry name" value="Nucleotide-diphospho-sugar transferases"/>
    <property type="match status" value="1"/>
</dbReference>
<evidence type="ECO:0000256" key="12">
    <source>
        <dbReference type="ARBA" id="ARBA00023239"/>
    </source>
</evidence>
<dbReference type="Proteomes" id="UP000252915">
    <property type="component" value="Unassembled WGS sequence"/>
</dbReference>
<evidence type="ECO:0000256" key="10">
    <source>
        <dbReference type="ARBA" id="ARBA00022723"/>
    </source>
</evidence>
<organism evidence="16 17">
    <name type="scientific">SAR86 cluster bacterium</name>
    <dbReference type="NCBI Taxonomy" id="2030880"/>
    <lineage>
        <taxon>Bacteria</taxon>
        <taxon>Pseudomonadati</taxon>
        <taxon>Pseudomonadota</taxon>
        <taxon>Gammaproteobacteria</taxon>
        <taxon>SAR86 cluster</taxon>
    </lineage>
</organism>
<dbReference type="Pfam" id="PF01128">
    <property type="entry name" value="IspD"/>
    <property type="match status" value="1"/>
</dbReference>
<dbReference type="InterPro" id="IPR001228">
    <property type="entry name" value="IspD"/>
</dbReference>
<comment type="pathway">
    <text evidence="4">Isoprenoid biosynthesis; isopentenyl diphosphate biosynthesis via DXP pathway; isopentenyl diphosphate from 1-deoxy-D-xylulose 5-phosphate: step 2/6.</text>
</comment>
<comment type="similarity">
    <text evidence="5 14">Belongs to the IspF family.</text>
</comment>
<comment type="pathway">
    <text evidence="3 14">Isoprenoid biosynthesis; isopentenyl diphosphate biosynthesis via DXP pathway; isopentenyl diphosphate from 1-deoxy-D-xylulose 5-phosphate: step 4/6.</text>
</comment>
<dbReference type="HAMAP" id="MF_00107">
    <property type="entry name" value="IspF"/>
    <property type="match status" value="1"/>
</dbReference>
<comment type="catalytic activity">
    <reaction evidence="2">
        <text>2-C-methyl-D-erythritol 4-phosphate + CTP + H(+) = 4-CDP-2-C-methyl-D-erythritol + diphosphate</text>
        <dbReference type="Rhea" id="RHEA:13429"/>
        <dbReference type="ChEBI" id="CHEBI:15378"/>
        <dbReference type="ChEBI" id="CHEBI:33019"/>
        <dbReference type="ChEBI" id="CHEBI:37563"/>
        <dbReference type="ChEBI" id="CHEBI:57823"/>
        <dbReference type="ChEBI" id="CHEBI:58262"/>
        <dbReference type="EC" id="2.7.7.60"/>
    </reaction>
</comment>
<dbReference type="InterPro" id="IPR003526">
    <property type="entry name" value="MECDP_synthase"/>
</dbReference>
<comment type="catalytic activity">
    <reaction evidence="1 14">
        <text>4-CDP-2-C-methyl-D-erythritol 2-phosphate = 2-C-methyl-D-erythritol 2,4-cyclic diphosphate + CMP</text>
        <dbReference type="Rhea" id="RHEA:23864"/>
        <dbReference type="ChEBI" id="CHEBI:57919"/>
        <dbReference type="ChEBI" id="CHEBI:58483"/>
        <dbReference type="ChEBI" id="CHEBI:60377"/>
        <dbReference type="EC" id="4.6.1.12"/>
    </reaction>
</comment>
<feature type="site" description="Transition state stabilizer" evidence="14">
    <location>
        <position position="357"/>
    </location>
</feature>
<dbReference type="InterPro" id="IPR036571">
    <property type="entry name" value="MECDP_synthase_sf"/>
</dbReference>
<dbReference type="Pfam" id="PF02542">
    <property type="entry name" value="YgbB"/>
    <property type="match status" value="1"/>
</dbReference>
<feature type="binding site" evidence="14">
    <location>
        <begin position="280"/>
        <end position="282"/>
    </location>
    <ligand>
        <name>4-CDP-2-C-methyl-D-erythritol 2-phosphate</name>
        <dbReference type="ChEBI" id="CHEBI:57919"/>
    </ligand>
</feature>
<comment type="caution">
    <text evidence="14">Lacks conserved residue(s) required for the propagation of feature annotation.</text>
</comment>
<evidence type="ECO:0000256" key="3">
    <source>
        <dbReference type="ARBA" id="ARBA00004709"/>
    </source>
</evidence>
<dbReference type="NCBIfam" id="TIGR00151">
    <property type="entry name" value="ispF"/>
    <property type="match status" value="1"/>
</dbReference>
<accession>A0A368C7Q8</accession>
<feature type="binding site" evidence="14">
    <location>
        <begin position="285"/>
        <end position="289"/>
    </location>
    <ligand>
        <name>4-CDP-2-C-methyl-D-erythritol 2-phosphate</name>
        <dbReference type="ChEBI" id="CHEBI:57919"/>
    </ligand>
</feature>
<comment type="similarity">
    <text evidence="6">Belongs to the IspD/TarI cytidylyltransferase family. IspD subfamily.</text>
</comment>
<evidence type="ECO:0000256" key="13">
    <source>
        <dbReference type="ARBA" id="ARBA00023268"/>
    </source>
</evidence>
<protein>
    <recommendedName>
        <fullName evidence="14">2-C-methyl-D-erythritol 2,4-cyclodiphosphate synthase</fullName>
        <shortName evidence="14">MECDP-synthase</shortName>
        <shortName evidence="14">MECPP-synthase</shortName>
        <shortName evidence="14">MECPS</shortName>
        <ecNumber evidence="14">4.6.1.12</ecNumber>
    </recommendedName>
</protein>
<feature type="binding site" evidence="14">
    <location>
        <begin position="356"/>
        <end position="359"/>
    </location>
    <ligand>
        <name>4-CDP-2-C-methyl-D-erythritol 2-phosphate</name>
        <dbReference type="ChEBI" id="CHEBI:57919"/>
    </ligand>
</feature>
<feature type="binding site" evidence="14">
    <location>
        <begin position="258"/>
        <end position="259"/>
    </location>
    <ligand>
        <name>4-CDP-2-C-methyl-D-erythritol 2-phosphate</name>
        <dbReference type="ChEBI" id="CHEBI:57919"/>
    </ligand>
</feature>
<dbReference type="AlphaFoldDB" id="A0A368C7Q8"/>
<evidence type="ECO:0000313" key="16">
    <source>
        <dbReference type="EMBL" id="RCL45531.1"/>
    </source>
</evidence>
<keyword evidence="12 14" id="KW-0456">Lyase</keyword>
<comment type="caution">
    <text evidence="16">The sequence shown here is derived from an EMBL/GenBank/DDBJ whole genome shotgun (WGS) entry which is preliminary data.</text>
</comment>
<dbReference type="EMBL" id="QOPI01000002">
    <property type="protein sequence ID" value="RCL45531.1"/>
    <property type="molecule type" value="Genomic_DNA"/>
</dbReference>
<evidence type="ECO:0000256" key="2">
    <source>
        <dbReference type="ARBA" id="ARBA00001282"/>
    </source>
</evidence>
<evidence type="ECO:0000259" key="15">
    <source>
        <dbReference type="Pfam" id="PF02542"/>
    </source>
</evidence>
<name>A0A368C7Q8_9GAMM</name>
<dbReference type="EC" id="4.6.1.12" evidence="14"/>
<comment type="cofactor">
    <cofactor evidence="14">
        <name>a divalent metal cation</name>
        <dbReference type="ChEBI" id="CHEBI:60240"/>
    </cofactor>
    <text evidence="14">Binds 1 divalent metal cation per subunit.</text>
</comment>
<dbReference type="GO" id="GO:0019288">
    <property type="term" value="P:isopentenyl diphosphate biosynthetic process, methylerythritol 4-phosphate pathway"/>
    <property type="evidence" value="ECO:0007669"/>
    <property type="project" value="UniProtKB-UniRule"/>
</dbReference>
<dbReference type="InterPro" id="IPR029044">
    <property type="entry name" value="Nucleotide-diphossugar_trans"/>
</dbReference>
<sequence>MKNNILAIIPAAGIGSRFLSNMPKQYSSINETNIIQKTVSTFIHSSTISKIIIPVNKNDQYIKEQEFYKDPKIKVIQGGDTRAKSVLNALSCIDIKDYDYVLTHDVARPNIKGDDVNLIVETILSKKADCLYFYTPINESIKQISENKDITVNRDDFFIVQTPQVCKIDKLYDALISAIDDSIDVPDESYAMERMGYKVLKILGNSSNIKVTFPEDLELVNKFNTRTGTGFDLHTYQPGTGFILGGHFIDCDYSINAHSDGDVLLHSIADAILGAAALGDIGLFFPDNDQKNKDLDSKQIIELCLNEISKLDLEIYNIDATVICEEPKINPIREEIITSLASILQIDQAKIGLKATTSEKIGIIGKNKAIAVQTAVNLKYKK</sequence>
<dbReference type="NCBIfam" id="TIGR00453">
    <property type="entry name" value="ispD"/>
    <property type="match status" value="1"/>
</dbReference>
<feature type="binding site" evidence="14">
    <location>
        <position position="366"/>
    </location>
    <ligand>
        <name>4-CDP-2-C-methyl-D-erythritol 2-phosphate</name>
        <dbReference type="ChEBI" id="CHEBI:57919"/>
    </ligand>
</feature>
<dbReference type="Gene3D" id="3.30.1330.50">
    <property type="entry name" value="2-C-methyl-D-erythritol 2,4-cyclodiphosphate synthase"/>
    <property type="match status" value="1"/>
</dbReference>
<dbReference type="GO" id="GO:0046872">
    <property type="term" value="F:metal ion binding"/>
    <property type="evidence" value="ECO:0007669"/>
    <property type="project" value="UniProtKB-KW"/>
</dbReference>
<keyword evidence="8 16" id="KW-0808">Transferase</keyword>
<feature type="binding site" evidence="14">
    <location>
        <position position="232"/>
    </location>
    <ligand>
        <name>a divalent metal cation</name>
        <dbReference type="ChEBI" id="CHEBI:60240"/>
    </ligand>
</feature>
<evidence type="ECO:0000256" key="11">
    <source>
        <dbReference type="ARBA" id="ARBA00023229"/>
    </source>
</evidence>
<dbReference type="InterPro" id="IPR020555">
    <property type="entry name" value="MECDP_synthase_CS"/>
</dbReference>
<feature type="domain" description="2-C-methyl-D-erythritol 2,4-cyclodiphosphate synthase" evidence="15">
    <location>
        <begin position="226"/>
        <end position="378"/>
    </location>
</feature>
<dbReference type="PROSITE" id="PS01350">
    <property type="entry name" value="ISPF"/>
    <property type="match status" value="1"/>
</dbReference>
<evidence type="ECO:0000256" key="8">
    <source>
        <dbReference type="ARBA" id="ARBA00022679"/>
    </source>
</evidence>